<protein>
    <submittedName>
        <fullName evidence="1">Uncharacterized protein</fullName>
    </submittedName>
</protein>
<dbReference type="AlphaFoldDB" id="A0A392UGD5"/>
<feature type="non-terminal residue" evidence="1">
    <location>
        <position position="1"/>
    </location>
</feature>
<reference evidence="1 2" key="1">
    <citation type="journal article" date="2018" name="Front. Plant Sci.">
        <title>Red Clover (Trifolium pratense) and Zigzag Clover (T. medium) - A Picture of Genomic Similarities and Differences.</title>
        <authorList>
            <person name="Dluhosova J."/>
            <person name="Istvanek J."/>
            <person name="Nedelnik J."/>
            <person name="Repkova J."/>
        </authorList>
    </citation>
    <scope>NUCLEOTIDE SEQUENCE [LARGE SCALE GENOMIC DNA]</scope>
    <source>
        <strain evidence="2">cv. 10/8</strain>
        <tissue evidence="1">Leaf</tissue>
    </source>
</reference>
<organism evidence="1 2">
    <name type="scientific">Trifolium medium</name>
    <dbReference type="NCBI Taxonomy" id="97028"/>
    <lineage>
        <taxon>Eukaryota</taxon>
        <taxon>Viridiplantae</taxon>
        <taxon>Streptophyta</taxon>
        <taxon>Embryophyta</taxon>
        <taxon>Tracheophyta</taxon>
        <taxon>Spermatophyta</taxon>
        <taxon>Magnoliopsida</taxon>
        <taxon>eudicotyledons</taxon>
        <taxon>Gunneridae</taxon>
        <taxon>Pentapetalae</taxon>
        <taxon>rosids</taxon>
        <taxon>fabids</taxon>
        <taxon>Fabales</taxon>
        <taxon>Fabaceae</taxon>
        <taxon>Papilionoideae</taxon>
        <taxon>50 kb inversion clade</taxon>
        <taxon>NPAAA clade</taxon>
        <taxon>Hologalegina</taxon>
        <taxon>IRL clade</taxon>
        <taxon>Trifolieae</taxon>
        <taxon>Trifolium</taxon>
    </lineage>
</organism>
<keyword evidence="2" id="KW-1185">Reference proteome</keyword>
<proteinExistence type="predicted"/>
<name>A0A392UGD5_9FABA</name>
<dbReference type="Proteomes" id="UP000265520">
    <property type="component" value="Unassembled WGS sequence"/>
</dbReference>
<sequence>KNFFPIGSMGHLISSLDLVRTPSRSHKKLMIKGWPIGISMDIHGCG</sequence>
<comment type="caution">
    <text evidence="1">The sequence shown here is derived from an EMBL/GenBank/DDBJ whole genome shotgun (WGS) entry which is preliminary data.</text>
</comment>
<accession>A0A392UGD5</accession>
<dbReference type="EMBL" id="LXQA010797683">
    <property type="protein sequence ID" value="MCI71520.1"/>
    <property type="molecule type" value="Genomic_DNA"/>
</dbReference>
<evidence type="ECO:0000313" key="2">
    <source>
        <dbReference type="Proteomes" id="UP000265520"/>
    </source>
</evidence>
<evidence type="ECO:0000313" key="1">
    <source>
        <dbReference type="EMBL" id="MCI71520.1"/>
    </source>
</evidence>